<evidence type="ECO:0000313" key="3">
    <source>
        <dbReference type="Proteomes" id="UP000606921"/>
    </source>
</evidence>
<feature type="region of interest" description="Disordered" evidence="1">
    <location>
        <begin position="72"/>
        <end position="150"/>
    </location>
</feature>
<accession>A0ABM8PEN2</accession>
<dbReference type="InterPro" id="IPR035437">
    <property type="entry name" value="SNase_OB-fold_sf"/>
</dbReference>
<evidence type="ECO:0000313" key="2">
    <source>
        <dbReference type="EMBL" id="CAD7024909.1"/>
    </source>
</evidence>
<feature type="compositionally biased region" description="Basic residues" evidence="1">
    <location>
        <begin position="1"/>
        <end position="20"/>
    </location>
</feature>
<keyword evidence="3" id="KW-1185">Reference proteome</keyword>
<gene>
    <name evidence="2" type="ORF">REJC140_00551</name>
</gene>
<dbReference type="Gene3D" id="2.40.50.90">
    <property type="match status" value="1"/>
</dbReference>
<evidence type="ECO:0000256" key="1">
    <source>
        <dbReference type="SAM" id="MobiDB-lite"/>
    </source>
</evidence>
<feature type="region of interest" description="Disordered" evidence="1">
    <location>
        <begin position="1"/>
        <end position="25"/>
    </location>
</feature>
<organism evidence="2 3">
    <name type="scientific">Pseudorhizobium endolithicum</name>
    <dbReference type="NCBI Taxonomy" id="1191678"/>
    <lineage>
        <taxon>Bacteria</taxon>
        <taxon>Pseudomonadati</taxon>
        <taxon>Pseudomonadota</taxon>
        <taxon>Alphaproteobacteria</taxon>
        <taxon>Hyphomicrobiales</taxon>
        <taxon>Rhizobiaceae</taxon>
        <taxon>Rhizobium/Agrobacterium group</taxon>
        <taxon>Pseudorhizobium</taxon>
    </lineage>
</organism>
<dbReference type="EMBL" id="CABFWF030000001">
    <property type="protein sequence ID" value="CAD7024909.1"/>
    <property type="molecule type" value="Genomic_DNA"/>
</dbReference>
<dbReference type="Proteomes" id="UP000606921">
    <property type="component" value="Unassembled WGS sequence"/>
</dbReference>
<proteinExistence type="predicted"/>
<protein>
    <submittedName>
        <fullName evidence="2">Nuclease</fullName>
    </submittedName>
</protein>
<dbReference type="RefSeq" id="WP_142591372.1">
    <property type="nucleotide sequence ID" value="NZ_CABFWF030000001.1"/>
</dbReference>
<comment type="caution">
    <text evidence="2">The sequence shown here is derived from an EMBL/GenBank/DDBJ whole genome shotgun (WGS) entry which is preliminary data.</text>
</comment>
<dbReference type="SUPFAM" id="SSF50199">
    <property type="entry name" value="Staphylococcal nuclease"/>
    <property type="match status" value="1"/>
</dbReference>
<sequence>MASSRRKPQRRGGGRKKRSASGRGGSTWLWGAALVALVAGMAAYDNSAELRRFAGNLTGGVEQKVAARPAALKLQPKPVSPSNAAVRPDTPVPQRNVTSAQRSEKRQGVPQRSDALQTAAIAPPAPIGRPAPERRTAPTPAAMKPDMPVSGNRHRTKFFLCGTAKQDDCVITADSFMLKGQKIRIAGIEVPDIKKPRCEAERIKASDAKLRVRAFLDSGPFEVHAANAGDEDSSGQRIRAISRNGVSLSDILVREGLARRPGSAGGWC</sequence>
<name>A0ABM8PEN2_9HYPH</name>
<reference evidence="2 3" key="1">
    <citation type="submission" date="2020-11" db="EMBL/GenBank/DDBJ databases">
        <authorList>
            <person name="Lassalle F."/>
        </authorList>
    </citation>
    <scope>NUCLEOTIDE SEQUENCE [LARGE SCALE GENOMIC DNA]</scope>
    <source>
        <strain evidence="2 3">JC140</strain>
    </source>
</reference>